<feature type="region of interest" description="Disordered" evidence="1">
    <location>
        <begin position="1"/>
        <end position="29"/>
    </location>
</feature>
<evidence type="ECO:0000256" key="1">
    <source>
        <dbReference type="SAM" id="MobiDB-lite"/>
    </source>
</evidence>
<keyword evidence="2" id="KW-1185">Reference proteome</keyword>
<accession>A0A158P9T1</accession>
<evidence type="ECO:0000313" key="2">
    <source>
        <dbReference type="Proteomes" id="UP000035642"/>
    </source>
</evidence>
<feature type="compositionally biased region" description="Basic and acidic residues" evidence="1">
    <location>
        <begin position="342"/>
        <end position="357"/>
    </location>
</feature>
<feature type="compositionally biased region" description="Basic and acidic residues" evidence="1">
    <location>
        <begin position="381"/>
        <end position="401"/>
    </location>
</feature>
<feature type="region of interest" description="Disordered" evidence="1">
    <location>
        <begin position="295"/>
        <end position="401"/>
    </location>
</feature>
<dbReference type="WBParaSite" id="ACAC_0000861501-mRNA-1">
    <property type="protein sequence ID" value="ACAC_0000861501-mRNA-1"/>
    <property type="gene ID" value="ACAC_0000861501"/>
</dbReference>
<feature type="compositionally biased region" description="Low complexity" evidence="1">
    <location>
        <begin position="364"/>
        <end position="377"/>
    </location>
</feature>
<organism evidence="2 3">
    <name type="scientific">Angiostrongylus cantonensis</name>
    <name type="common">Rat lungworm</name>
    <dbReference type="NCBI Taxonomy" id="6313"/>
    <lineage>
        <taxon>Eukaryota</taxon>
        <taxon>Metazoa</taxon>
        <taxon>Ecdysozoa</taxon>
        <taxon>Nematoda</taxon>
        <taxon>Chromadorea</taxon>
        <taxon>Rhabditida</taxon>
        <taxon>Rhabditina</taxon>
        <taxon>Rhabditomorpha</taxon>
        <taxon>Strongyloidea</taxon>
        <taxon>Metastrongylidae</taxon>
        <taxon>Angiostrongylus</taxon>
    </lineage>
</organism>
<protein>
    <submittedName>
        <fullName evidence="3">PEHE domain-containing protein</fullName>
    </submittedName>
</protein>
<dbReference type="Proteomes" id="UP000035642">
    <property type="component" value="Unassembled WGS sequence"/>
</dbReference>
<sequence>MQSVKPQAPLKPRRVSPANSLKPESAWHEEESLEIYKRKTTQRFRPPSDDSKEIIRLVKRHARSGEELFETIPPRRDSPREIILLEPVQFREHSPDSLYDDYALYRMEEYVDASSDVCPQEKEPVCYTVEKSPKHEKRTEEQDVFVEECLSPAKEIETTSLTKYQSDEQSDLAERLSTKSHPIARPTPFEVCSYRPPMPPIADTISEEVEIERTSDVERSKRAFSQCGKDEKGQTPLLDRTVYYEREIVSRTPEDSHAPTRQTYFVDEDIIDTNKKVDSVLRDPKESSRLSISDLVEKRREERSSVKEYRRIQKEKSEFTEPPKATSERRETPHLSESPVRTTRDTDYMTGNEKYEKATYGPPSRSVSMTRSSRTASNHSRCQDRKISHEHEESLRQERRTTRDVPIRREIRYPPYYREIPLQKPRLENGRSLCNGRYVTHPIHEVITTEKFERVERIRRRFPPGTLV</sequence>
<proteinExistence type="predicted"/>
<reference evidence="2" key="1">
    <citation type="submission" date="2012-09" db="EMBL/GenBank/DDBJ databases">
        <authorList>
            <person name="Martin A.A."/>
        </authorList>
    </citation>
    <scope>NUCLEOTIDE SEQUENCE</scope>
</reference>
<feature type="compositionally biased region" description="Basic and acidic residues" evidence="1">
    <location>
        <begin position="295"/>
        <end position="334"/>
    </location>
</feature>
<name>A0A158P9T1_ANGCA</name>
<evidence type="ECO:0000313" key="3">
    <source>
        <dbReference type="WBParaSite" id="ACAC_0000861501-mRNA-1"/>
    </source>
</evidence>
<reference evidence="3" key="2">
    <citation type="submission" date="2016-04" db="UniProtKB">
        <authorList>
            <consortium name="WormBaseParasite"/>
        </authorList>
    </citation>
    <scope>IDENTIFICATION</scope>
</reference>
<dbReference type="AlphaFoldDB" id="A0A158P9T1"/>